<dbReference type="SUPFAM" id="SSF117892">
    <property type="entry name" value="Band 7/SPFH domain"/>
    <property type="match status" value="1"/>
</dbReference>
<comment type="subcellular location">
    <subcellularLocation>
        <location evidence="1">Endoplasmic reticulum membrane</location>
        <topology evidence="1">Single-pass type II membrane protein</topology>
    </subcellularLocation>
</comment>
<protein>
    <recommendedName>
        <fullName evidence="10">Band 7 domain-containing protein</fullName>
    </recommendedName>
</protein>
<dbReference type="CDD" id="cd03406">
    <property type="entry name" value="SPFH_like_u3"/>
    <property type="match status" value="1"/>
</dbReference>
<evidence type="ECO:0000256" key="7">
    <source>
        <dbReference type="ARBA" id="ARBA00023136"/>
    </source>
</evidence>
<keyword evidence="12" id="KW-1185">Reference proteome</keyword>
<dbReference type="eggNOG" id="KOG2962">
    <property type="taxonomic scope" value="Eukaryota"/>
</dbReference>
<dbReference type="InterPro" id="IPR001107">
    <property type="entry name" value="Band_7"/>
</dbReference>
<proteinExistence type="inferred from homology"/>
<dbReference type="InterPro" id="IPR033294">
    <property type="entry name" value="Erlin1/2"/>
</dbReference>
<dbReference type="OrthoDB" id="77368at2759"/>
<dbReference type="EMBL" id="AGSI01000010">
    <property type="protein sequence ID" value="EIE22439.1"/>
    <property type="molecule type" value="Genomic_DNA"/>
</dbReference>
<evidence type="ECO:0000256" key="8">
    <source>
        <dbReference type="ARBA" id="ARBA00023180"/>
    </source>
</evidence>
<dbReference type="SMART" id="SM00244">
    <property type="entry name" value="PHB"/>
    <property type="match status" value="1"/>
</dbReference>
<name>I0YVM0_COCSC</name>
<evidence type="ECO:0000313" key="11">
    <source>
        <dbReference type="EMBL" id="EIE22439.1"/>
    </source>
</evidence>
<dbReference type="GeneID" id="17040425"/>
<reference evidence="11 12" key="1">
    <citation type="journal article" date="2012" name="Genome Biol.">
        <title>The genome of the polar eukaryotic microalga coccomyxa subellipsoidea reveals traits of cold adaptation.</title>
        <authorList>
            <person name="Blanc G."/>
            <person name="Agarkova I."/>
            <person name="Grimwood J."/>
            <person name="Kuo A."/>
            <person name="Brueggeman A."/>
            <person name="Dunigan D."/>
            <person name="Gurnon J."/>
            <person name="Ladunga I."/>
            <person name="Lindquist E."/>
            <person name="Lucas S."/>
            <person name="Pangilinan J."/>
            <person name="Proschold T."/>
            <person name="Salamov A."/>
            <person name="Schmutz J."/>
            <person name="Weeks D."/>
            <person name="Yamada T."/>
            <person name="Claverie J.M."/>
            <person name="Grigoriev I."/>
            <person name="Van Etten J."/>
            <person name="Lomsadze A."/>
            <person name="Borodovsky M."/>
        </authorList>
    </citation>
    <scope>NUCLEOTIDE SEQUENCE [LARGE SCALE GENOMIC DNA]</scope>
    <source>
        <strain evidence="11 12">C-169</strain>
    </source>
</reference>
<evidence type="ECO:0000313" key="12">
    <source>
        <dbReference type="Proteomes" id="UP000007264"/>
    </source>
</evidence>
<dbReference type="Pfam" id="PF01145">
    <property type="entry name" value="Band_7"/>
    <property type="match status" value="1"/>
</dbReference>
<dbReference type="RefSeq" id="XP_005646983.1">
    <property type="nucleotide sequence ID" value="XM_005646926.1"/>
</dbReference>
<comment type="similarity">
    <text evidence="2">Belongs to the band 7/mec-2 family.</text>
</comment>
<comment type="caution">
    <text evidence="11">The sequence shown here is derived from an EMBL/GenBank/DDBJ whole genome shotgun (WGS) entry which is preliminary data.</text>
</comment>
<evidence type="ECO:0000256" key="3">
    <source>
        <dbReference type="ARBA" id="ARBA00022692"/>
    </source>
</evidence>
<organism evidence="11 12">
    <name type="scientific">Coccomyxa subellipsoidea (strain C-169)</name>
    <name type="common">Green microalga</name>
    <dbReference type="NCBI Taxonomy" id="574566"/>
    <lineage>
        <taxon>Eukaryota</taxon>
        <taxon>Viridiplantae</taxon>
        <taxon>Chlorophyta</taxon>
        <taxon>core chlorophytes</taxon>
        <taxon>Trebouxiophyceae</taxon>
        <taxon>Trebouxiophyceae incertae sedis</taxon>
        <taxon>Coccomyxaceae</taxon>
        <taxon>Coccomyxa</taxon>
        <taxon>Coccomyxa subellipsoidea</taxon>
    </lineage>
</organism>
<keyword evidence="8" id="KW-0325">Glycoprotein</keyword>
<dbReference type="AlphaFoldDB" id="I0YVM0"/>
<dbReference type="GO" id="GO:0031625">
    <property type="term" value="F:ubiquitin protein ligase binding"/>
    <property type="evidence" value="ECO:0007669"/>
    <property type="project" value="InterPro"/>
</dbReference>
<dbReference type="PANTHER" id="PTHR15351:SF3">
    <property type="entry name" value="ERLIN"/>
    <property type="match status" value="1"/>
</dbReference>
<evidence type="ECO:0000256" key="2">
    <source>
        <dbReference type="ARBA" id="ARBA00008164"/>
    </source>
</evidence>
<dbReference type="PANTHER" id="PTHR15351">
    <property type="entry name" value="ERLIN (ER LIPID RAFT ASSOCIATED PROTEIN) HOMOLOG"/>
    <property type="match status" value="1"/>
</dbReference>
<dbReference type="InterPro" id="IPR036013">
    <property type="entry name" value="Band_7/SPFH_dom_sf"/>
</dbReference>
<keyword evidence="3 9" id="KW-0812">Transmembrane</keyword>
<feature type="domain" description="Band 7" evidence="10">
    <location>
        <begin position="46"/>
        <end position="211"/>
    </location>
</feature>
<evidence type="ECO:0000256" key="6">
    <source>
        <dbReference type="ARBA" id="ARBA00022989"/>
    </source>
</evidence>
<dbReference type="GO" id="GO:0005789">
    <property type="term" value="C:endoplasmic reticulum membrane"/>
    <property type="evidence" value="ECO:0007669"/>
    <property type="project" value="UniProtKB-SubCell"/>
</dbReference>
<keyword evidence="5" id="KW-0735">Signal-anchor</keyword>
<evidence type="ECO:0000256" key="4">
    <source>
        <dbReference type="ARBA" id="ARBA00022824"/>
    </source>
</evidence>
<evidence type="ECO:0000256" key="9">
    <source>
        <dbReference type="SAM" id="Phobius"/>
    </source>
</evidence>
<evidence type="ECO:0000256" key="5">
    <source>
        <dbReference type="ARBA" id="ARBA00022968"/>
    </source>
</evidence>
<evidence type="ECO:0000256" key="1">
    <source>
        <dbReference type="ARBA" id="ARBA00004648"/>
    </source>
</evidence>
<dbReference type="STRING" id="574566.I0YVM0"/>
<sequence length="346" mass="39328">MSSSSGPVPRFANDQPRVIQQRGNVLLSTLNYIVIGSLLLAVFLKFSLHSVPEGHVGVYWRGGSLLSRVTEPGLRLKLPFLDLFSPIQVTLQTDKVADIPCGTKGVMVYFDKVEVVNRLKKEYVLETIRAYGEDYDNLWIFSKIHHEMNQLCSHSTLQDIYIDKFDQIDEILKDALQADCTKFAPGIEIFSVRVTKPRLPPAIEANYEAMEAERTRVGVARERALVVTQEAETEHRRAVMIAEKEAETSRIHMQQLLAERQAEQMRETIQNEMYLAKQRMLADSDYYRTIREAEANKAKLTPEYIQVAFMQAIANNTKLYFGEKLPSILLDLHRILPAAQGETAAV</sequence>
<gene>
    <name evidence="11" type="ORF">COCSUDRAFT_53813</name>
</gene>
<dbReference type="Proteomes" id="UP000007264">
    <property type="component" value="Unassembled WGS sequence"/>
</dbReference>
<dbReference type="KEGG" id="csl:COCSUDRAFT_53813"/>
<keyword evidence="6 9" id="KW-1133">Transmembrane helix</keyword>
<accession>I0YVM0</accession>
<feature type="transmembrane region" description="Helical" evidence="9">
    <location>
        <begin position="25"/>
        <end position="44"/>
    </location>
</feature>
<keyword evidence="7 9" id="KW-0472">Membrane</keyword>
<evidence type="ECO:0000259" key="10">
    <source>
        <dbReference type="SMART" id="SM00244"/>
    </source>
</evidence>
<dbReference type="GO" id="GO:0015485">
    <property type="term" value="F:cholesterol binding"/>
    <property type="evidence" value="ECO:0007669"/>
    <property type="project" value="TreeGrafter"/>
</dbReference>
<dbReference type="GO" id="GO:0032933">
    <property type="term" value="P:SREBP signaling pathway"/>
    <property type="evidence" value="ECO:0007669"/>
    <property type="project" value="TreeGrafter"/>
</dbReference>
<keyword evidence="4" id="KW-0256">Endoplasmic reticulum</keyword>